<dbReference type="InterPro" id="IPR000873">
    <property type="entry name" value="AMP-dep_synth/lig_dom"/>
</dbReference>
<dbReference type="Pfam" id="PF00550">
    <property type="entry name" value="PP-binding"/>
    <property type="match status" value="1"/>
</dbReference>
<proteinExistence type="inferred from homology"/>
<dbReference type="PROSITE" id="PS00455">
    <property type="entry name" value="AMP_BINDING"/>
    <property type="match status" value="1"/>
</dbReference>
<evidence type="ECO:0000256" key="1">
    <source>
        <dbReference type="ARBA" id="ARBA00006432"/>
    </source>
</evidence>
<dbReference type="Gene3D" id="3.30.300.30">
    <property type="match status" value="1"/>
</dbReference>
<feature type="domain" description="Carrier" evidence="3">
    <location>
        <begin position="453"/>
        <end position="528"/>
    </location>
</feature>
<evidence type="ECO:0000313" key="5">
    <source>
        <dbReference type="Proteomes" id="UP000215199"/>
    </source>
</evidence>
<evidence type="ECO:0000256" key="2">
    <source>
        <dbReference type="ARBA" id="ARBA00022598"/>
    </source>
</evidence>
<dbReference type="InterPro" id="IPR045851">
    <property type="entry name" value="AMP-bd_C_sf"/>
</dbReference>
<dbReference type="RefSeq" id="WP_093949574.1">
    <property type="nucleotide sequence ID" value="NZ_NMUL01000022.1"/>
</dbReference>
<name>A0A229T3Z2_9PSEU</name>
<dbReference type="PANTHER" id="PTHR43201:SF5">
    <property type="entry name" value="MEDIUM-CHAIN ACYL-COA LIGASE ACSF2, MITOCHONDRIAL"/>
    <property type="match status" value="1"/>
</dbReference>
<evidence type="ECO:0000313" key="4">
    <source>
        <dbReference type="EMBL" id="OXM65720.1"/>
    </source>
</evidence>
<dbReference type="GO" id="GO:0006631">
    <property type="term" value="P:fatty acid metabolic process"/>
    <property type="evidence" value="ECO:0007669"/>
    <property type="project" value="TreeGrafter"/>
</dbReference>
<dbReference type="Pfam" id="PF00501">
    <property type="entry name" value="AMP-binding"/>
    <property type="match status" value="1"/>
</dbReference>
<dbReference type="OrthoDB" id="3592722at2"/>
<dbReference type="AlphaFoldDB" id="A0A229T3Z2"/>
<comment type="caution">
    <text evidence="4">The sequence shown here is derived from an EMBL/GenBank/DDBJ whole genome shotgun (WGS) entry which is preliminary data.</text>
</comment>
<organism evidence="4 5">
    <name type="scientific">Amycolatopsis vastitatis</name>
    <dbReference type="NCBI Taxonomy" id="1905142"/>
    <lineage>
        <taxon>Bacteria</taxon>
        <taxon>Bacillati</taxon>
        <taxon>Actinomycetota</taxon>
        <taxon>Actinomycetes</taxon>
        <taxon>Pseudonocardiales</taxon>
        <taxon>Pseudonocardiaceae</taxon>
        <taxon>Amycolatopsis</taxon>
    </lineage>
</organism>
<dbReference type="SUPFAM" id="SSF47336">
    <property type="entry name" value="ACP-like"/>
    <property type="match status" value="1"/>
</dbReference>
<dbReference type="EMBL" id="NMUL01000022">
    <property type="protein sequence ID" value="OXM65720.1"/>
    <property type="molecule type" value="Genomic_DNA"/>
</dbReference>
<dbReference type="Gene3D" id="1.10.1200.10">
    <property type="entry name" value="ACP-like"/>
    <property type="match status" value="1"/>
</dbReference>
<dbReference type="InterPro" id="IPR025110">
    <property type="entry name" value="AMP-bd_C"/>
</dbReference>
<keyword evidence="2" id="KW-0436">Ligase</keyword>
<dbReference type="InterPro" id="IPR036736">
    <property type="entry name" value="ACP-like_sf"/>
</dbReference>
<sequence>MIERALATHGDLPALLAEDGTVTTYRELAAQVDALSAWLRGVVAPDQVVAVAEGNSPSAVATLLATASVAVCAPLPPAPSAAELRALGASVVIAGSAEADVPVIRPFADVGRVSGPRCSVPGTALLVRTSGSTGAAKLVPLPAEAVRHAASLVAGTLGLTAADRALNVLPLHHTHGLVGVVLSTLTAGASVVCLPGYRDEGMLAAFRAFTPTWYSAVPAIHARVAAFAAGGQLDGHRLRFARSASAPLPEPLRVRLGEALGVPVLQAYALTEAPGEICAHSPSVPVTPGTVGPPAGCEVSVHASGEIMVRGPHVCPGYLSTVDGPLIGHPGGLLATGDLGRLTGDGELVLSGRRDDVINRAGEKVFPEELENVLAGHPGVTDVVVGGAADPVLGEAVVAVVAGDATDDDLRRHCSRTPGRGPDRFARVTEIPRSATGKVNRRALVASLGPAAAGSGDVLGAVAAIWAEVLFLRSPDPDTGLDELGGESLHGARIEALVADRLDVRLPPSAVLDRGITIRKMAALVQDS</sequence>
<dbReference type="Pfam" id="PF13193">
    <property type="entry name" value="AMP-binding_C"/>
    <property type="match status" value="1"/>
</dbReference>
<dbReference type="Proteomes" id="UP000215199">
    <property type="component" value="Unassembled WGS sequence"/>
</dbReference>
<dbReference type="SUPFAM" id="SSF56801">
    <property type="entry name" value="Acetyl-CoA synthetase-like"/>
    <property type="match status" value="1"/>
</dbReference>
<dbReference type="InterPro" id="IPR020845">
    <property type="entry name" value="AMP-binding_CS"/>
</dbReference>
<comment type="similarity">
    <text evidence="1">Belongs to the ATP-dependent AMP-binding enzyme family.</text>
</comment>
<keyword evidence="5" id="KW-1185">Reference proteome</keyword>
<dbReference type="InterPro" id="IPR009081">
    <property type="entry name" value="PP-bd_ACP"/>
</dbReference>
<protein>
    <recommendedName>
        <fullName evidence="3">Carrier domain-containing protein</fullName>
    </recommendedName>
</protein>
<dbReference type="Gene3D" id="3.40.50.12780">
    <property type="entry name" value="N-terminal domain of ligase-like"/>
    <property type="match status" value="1"/>
</dbReference>
<accession>A0A229T3Z2</accession>
<gene>
    <name evidence="4" type="ORF">CF165_22800</name>
</gene>
<evidence type="ECO:0000259" key="3">
    <source>
        <dbReference type="PROSITE" id="PS50075"/>
    </source>
</evidence>
<dbReference type="GO" id="GO:0031956">
    <property type="term" value="F:medium-chain fatty acid-CoA ligase activity"/>
    <property type="evidence" value="ECO:0007669"/>
    <property type="project" value="TreeGrafter"/>
</dbReference>
<dbReference type="PANTHER" id="PTHR43201">
    <property type="entry name" value="ACYL-COA SYNTHETASE"/>
    <property type="match status" value="1"/>
</dbReference>
<dbReference type="InterPro" id="IPR042099">
    <property type="entry name" value="ANL_N_sf"/>
</dbReference>
<dbReference type="PROSITE" id="PS50075">
    <property type="entry name" value="CARRIER"/>
    <property type="match status" value="1"/>
</dbReference>
<reference evidence="5" key="1">
    <citation type="submission" date="2017-07" db="EMBL/GenBank/DDBJ databases">
        <title>Comparative genome mining reveals phylogenetic distribution patterns of secondary metabolites in Amycolatopsis.</title>
        <authorList>
            <person name="Adamek M."/>
            <person name="Alanjary M."/>
            <person name="Sales-Ortells H."/>
            <person name="Goodfellow M."/>
            <person name="Bull A.T."/>
            <person name="Kalinowski J."/>
            <person name="Ziemert N."/>
        </authorList>
    </citation>
    <scope>NUCLEOTIDE SEQUENCE [LARGE SCALE GENOMIC DNA]</scope>
    <source>
        <strain evidence="5">H5</strain>
    </source>
</reference>